<dbReference type="RefSeq" id="WP_166053364.1">
    <property type="nucleotide sequence ID" value="NZ_JAAMPJ010000013.1"/>
</dbReference>
<feature type="domain" description="Effector-associated" evidence="1">
    <location>
        <begin position="50"/>
        <end position="124"/>
    </location>
</feature>
<gene>
    <name evidence="2" type="ORF">G7043_37100</name>
</gene>
<dbReference type="EMBL" id="JAAMPJ010000013">
    <property type="protein sequence ID" value="NGY64545.1"/>
    <property type="molecule type" value="Genomic_DNA"/>
</dbReference>
<accession>A0A7C9RVR7</accession>
<keyword evidence="3" id="KW-1185">Reference proteome</keyword>
<evidence type="ECO:0000313" key="2">
    <source>
        <dbReference type="EMBL" id="NGY64545.1"/>
    </source>
</evidence>
<organism evidence="2 3">
    <name type="scientific">Lentzea alba</name>
    <dbReference type="NCBI Taxonomy" id="2714351"/>
    <lineage>
        <taxon>Bacteria</taxon>
        <taxon>Bacillati</taxon>
        <taxon>Actinomycetota</taxon>
        <taxon>Actinomycetes</taxon>
        <taxon>Pseudonocardiales</taxon>
        <taxon>Pseudonocardiaceae</taxon>
        <taxon>Lentzea</taxon>
    </lineage>
</organism>
<dbReference type="AlphaFoldDB" id="A0A7C9RVR7"/>
<comment type="caution">
    <text evidence="2">The sequence shown here is derived from an EMBL/GenBank/DDBJ whole genome shotgun (WGS) entry which is preliminary data.</text>
</comment>
<dbReference type="Pfam" id="PF19956">
    <property type="entry name" value="EAD2"/>
    <property type="match status" value="1"/>
</dbReference>
<evidence type="ECO:0000313" key="3">
    <source>
        <dbReference type="Proteomes" id="UP000481360"/>
    </source>
</evidence>
<proteinExistence type="predicted"/>
<protein>
    <recommendedName>
        <fullName evidence="1">Effector-associated domain-containing protein</fullName>
    </recommendedName>
</protein>
<dbReference type="InterPro" id="IPR045431">
    <property type="entry name" value="EAD2"/>
</dbReference>
<name>A0A7C9RVR7_9PSEU</name>
<dbReference type="Proteomes" id="UP000481360">
    <property type="component" value="Unassembled WGS sequence"/>
</dbReference>
<evidence type="ECO:0000259" key="1">
    <source>
        <dbReference type="Pfam" id="PF19956"/>
    </source>
</evidence>
<sequence>MTDEPAQSTNAMSGEVHGHLVQAGAIHGDVHLHSPPPPLPTTGDLVTDLVDALLSVPSIRDEPSRRTVLSRMRQEIADAVPHHQRARLHVFELVATCRNFEGGLDDLLRVLRELEGDSIPLRHSVDAVRRLTEERPESR</sequence>
<reference evidence="2 3" key="1">
    <citation type="submission" date="2020-03" db="EMBL/GenBank/DDBJ databases">
        <title>Isolation and identification of active actinomycetes.</title>
        <authorList>
            <person name="Sun X."/>
        </authorList>
    </citation>
    <scope>NUCLEOTIDE SEQUENCE [LARGE SCALE GENOMIC DNA]</scope>
    <source>
        <strain evidence="2 3">NEAU-D13</strain>
    </source>
</reference>